<name>X1P9M7_9ZZZZ</name>
<feature type="non-terminal residue" evidence="2">
    <location>
        <position position="144"/>
    </location>
</feature>
<evidence type="ECO:0000256" key="1">
    <source>
        <dbReference type="SAM" id="MobiDB-lite"/>
    </source>
</evidence>
<reference evidence="2" key="1">
    <citation type="journal article" date="2014" name="Front. Microbiol.">
        <title>High frequency of phylogenetically diverse reductive dehalogenase-homologous genes in deep subseafloor sedimentary metagenomes.</title>
        <authorList>
            <person name="Kawai M."/>
            <person name="Futagami T."/>
            <person name="Toyoda A."/>
            <person name="Takaki Y."/>
            <person name="Nishi S."/>
            <person name="Hori S."/>
            <person name="Arai W."/>
            <person name="Tsubouchi T."/>
            <person name="Morono Y."/>
            <person name="Uchiyama I."/>
            <person name="Ito T."/>
            <person name="Fujiyama A."/>
            <person name="Inagaki F."/>
            <person name="Takami H."/>
        </authorList>
    </citation>
    <scope>NUCLEOTIDE SEQUENCE</scope>
    <source>
        <strain evidence="2">Expedition CK06-06</strain>
    </source>
</reference>
<feature type="compositionally biased region" description="Pro residues" evidence="1">
    <location>
        <begin position="70"/>
        <end position="88"/>
    </location>
</feature>
<dbReference type="AlphaFoldDB" id="X1P9M7"/>
<evidence type="ECO:0000313" key="2">
    <source>
        <dbReference type="EMBL" id="GAI52533.1"/>
    </source>
</evidence>
<organism evidence="2">
    <name type="scientific">marine sediment metagenome</name>
    <dbReference type="NCBI Taxonomy" id="412755"/>
    <lineage>
        <taxon>unclassified sequences</taxon>
        <taxon>metagenomes</taxon>
        <taxon>ecological metagenomes</taxon>
    </lineage>
</organism>
<protein>
    <submittedName>
        <fullName evidence="2">Uncharacterized protein</fullName>
    </submittedName>
</protein>
<gene>
    <name evidence="2" type="ORF">S06H3_62933</name>
</gene>
<proteinExistence type="predicted"/>
<feature type="region of interest" description="Disordered" evidence="1">
    <location>
        <begin position="61"/>
        <end position="108"/>
    </location>
</feature>
<comment type="caution">
    <text evidence="2">The sequence shown here is derived from an EMBL/GenBank/DDBJ whole genome shotgun (WGS) entry which is preliminary data.</text>
</comment>
<sequence length="144" mass="15417">PQNQSDSVAMATLTMQDKWQMKDWELKTKELADRKMLGMIDKVLERVNIPEMVRAATRQQTREVLNPQQPVLPPVNPATQGLPPPGPTPGFNMKAPMDGMGPPVGAPPATGSGRMVIYACTDCGTQMAAPEGAPTVTCMACGKV</sequence>
<feature type="non-terminal residue" evidence="2">
    <location>
        <position position="1"/>
    </location>
</feature>
<accession>X1P9M7</accession>
<dbReference type="EMBL" id="BARV01041629">
    <property type="protein sequence ID" value="GAI52533.1"/>
    <property type="molecule type" value="Genomic_DNA"/>
</dbReference>